<proteinExistence type="predicted"/>
<evidence type="ECO:0000313" key="1">
    <source>
        <dbReference type="EMBL" id="KAK7034525.1"/>
    </source>
</evidence>
<dbReference type="Proteomes" id="UP001383192">
    <property type="component" value="Unassembled WGS sequence"/>
</dbReference>
<dbReference type="AlphaFoldDB" id="A0AAW0C6E8"/>
<sequence length="577" mass="64979">MEDWDKSTPLPDSSFTTYFGTNYAPSPQEVSDIQQLLVEPEKELKFLDEEFVRVYNQRIKLKTYIDNHRSLLSPIRRVPVDIIREIFAHCLPTLSLPTANVKEAPLLLTRVCRSWREAAITTPCLWNSVHVSLPSPQAPPITDSYRLLIKTKSEGIQVWLGRSGSMPLRISLQALVPSELTIGPLSHIWENDAQSLLELQSLFSDFTKHLIAHASRWKSLGLNGSMATIQLPEGLEELGSLEELKLCRQQNDISRMSLEAIITRSPSLRVLHLENLPLELPIRWSQLTEIQLGAHPLGFRLRPFDALEVLRLCPFLHDCTLGIGVDVNLALETSSDIVLPCLAVLHVEFIPVTQPISFSLEMASQAQSLFDAIVAPMLKQLSATAQCIPVISPFTQGHHALERLPFHTFVERSKCCLDYLSLGFPVTANGILRLLNLIPSLSKVTFRRSLFLYPMGPTEGLPEVIVALTPTDNRVLCPNLGVLICEECDPHWAKHLIALAEARSVGRPNEIGRLRAMVVTFRSFVEDAWVPMKLQLLRERGMVLHWTSPRDHRNQLLQSSQDRLSRYGVISLGNHTY</sequence>
<dbReference type="Gene3D" id="3.80.10.10">
    <property type="entry name" value="Ribonuclease Inhibitor"/>
    <property type="match status" value="1"/>
</dbReference>
<comment type="caution">
    <text evidence="1">The sequence shown here is derived from an EMBL/GenBank/DDBJ whole genome shotgun (WGS) entry which is preliminary data.</text>
</comment>
<reference evidence="1 2" key="1">
    <citation type="submission" date="2024-01" db="EMBL/GenBank/DDBJ databases">
        <title>A draft genome for a cacao thread blight-causing isolate of Paramarasmius palmivorus.</title>
        <authorList>
            <person name="Baruah I.K."/>
            <person name="Bukari Y."/>
            <person name="Amoako-Attah I."/>
            <person name="Meinhardt L.W."/>
            <person name="Bailey B.A."/>
            <person name="Cohen S.P."/>
        </authorList>
    </citation>
    <scope>NUCLEOTIDE SEQUENCE [LARGE SCALE GENOMIC DNA]</scope>
    <source>
        <strain evidence="1 2">GH-12</strain>
    </source>
</reference>
<dbReference type="InterPro" id="IPR032675">
    <property type="entry name" value="LRR_dom_sf"/>
</dbReference>
<dbReference type="EMBL" id="JAYKXP010000057">
    <property type="protein sequence ID" value="KAK7034525.1"/>
    <property type="molecule type" value="Genomic_DNA"/>
</dbReference>
<evidence type="ECO:0000313" key="2">
    <source>
        <dbReference type="Proteomes" id="UP001383192"/>
    </source>
</evidence>
<evidence type="ECO:0008006" key="3">
    <source>
        <dbReference type="Google" id="ProtNLM"/>
    </source>
</evidence>
<protein>
    <recommendedName>
        <fullName evidence="3">F-box domain-containing protein</fullName>
    </recommendedName>
</protein>
<gene>
    <name evidence="1" type="ORF">VNI00_012372</name>
</gene>
<accession>A0AAW0C6E8</accession>
<keyword evidence="2" id="KW-1185">Reference proteome</keyword>
<name>A0AAW0C6E8_9AGAR</name>
<organism evidence="1 2">
    <name type="scientific">Paramarasmius palmivorus</name>
    <dbReference type="NCBI Taxonomy" id="297713"/>
    <lineage>
        <taxon>Eukaryota</taxon>
        <taxon>Fungi</taxon>
        <taxon>Dikarya</taxon>
        <taxon>Basidiomycota</taxon>
        <taxon>Agaricomycotina</taxon>
        <taxon>Agaricomycetes</taxon>
        <taxon>Agaricomycetidae</taxon>
        <taxon>Agaricales</taxon>
        <taxon>Marasmiineae</taxon>
        <taxon>Marasmiaceae</taxon>
        <taxon>Paramarasmius</taxon>
    </lineage>
</organism>